<keyword evidence="1" id="KW-1133">Transmembrane helix</keyword>
<dbReference type="AlphaFoldDB" id="A0A1I1WGN8"/>
<keyword evidence="1" id="KW-0812">Transmembrane</keyword>
<accession>A0A1I1WGN8</accession>
<evidence type="ECO:0000256" key="1">
    <source>
        <dbReference type="SAM" id="Phobius"/>
    </source>
</evidence>
<evidence type="ECO:0000313" key="4">
    <source>
        <dbReference type="Proteomes" id="UP000198589"/>
    </source>
</evidence>
<evidence type="ECO:0000259" key="2">
    <source>
        <dbReference type="Pfam" id="PF09851"/>
    </source>
</evidence>
<dbReference type="Pfam" id="PF09851">
    <property type="entry name" value="SHOCT"/>
    <property type="match status" value="1"/>
</dbReference>
<name>A0A1I1WGN8_9ACTN</name>
<evidence type="ECO:0000313" key="3">
    <source>
        <dbReference type="EMBL" id="SFD94375.1"/>
    </source>
</evidence>
<keyword evidence="1" id="KW-0472">Membrane</keyword>
<proteinExistence type="predicted"/>
<gene>
    <name evidence="3" type="ORF">SAMN05216574_101376</name>
</gene>
<keyword evidence="4" id="KW-1185">Reference proteome</keyword>
<feature type="transmembrane region" description="Helical" evidence="1">
    <location>
        <begin position="12"/>
        <end position="36"/>
    </location>
</feature>
<reference evidence="4" key="1">
    <citation type="submission" date="2016-10" db="EMBL/GenBank/DDBJ databases">
        <authorList>
            <person name="Varghese N."/>
            <person name="Submissions S."/>
        </authorList>
    </citation>
    <scope>NUCLEOTIDE SEQUENCE [LARGE SCALE GENOMIC DNA]</scope>
    <source>
        <strain evidence="4">DSM 46838</strain>
    </source>
</reference>
<dbReference type="Proteomes" id="UP000198589">
    <property type="component" value="Unassembled WGS sequence"/>
</dbReference>
<dbReference type="EMBL" id="FOND01000001">
    <property type="protein sequence ID" value="SFD94375.1"/>
    <property type="molecule type" value="Genomic_DNA"/>
</dbReference>
<protein>
    <submittedName>
        <fullName evidence="3">Putative membrane protein</fullName>
    </submittedName>
</protein>
<dbReference type="STRING" id="1798228.SAMN05216574_101376"/>
<organism evidence="3 4">
    <name type="scientific">Blastococcus tunisiensis</name>
    <dbReference type="NCBI Taxonomy" id="1798228"/>
    <lineage>
        <taxon>Bacteria</taxon>
        <taxon>Bacillati</taxon>
        <taxon>Actinomycetota</taxon>
        <taxon>Actinomycetes</taxon>
        <taxon>Geodermatophilales</taxon>
        <taxon>Geodermatophilaceae</taxon>
        <taxon>Blastococcus</taxon>
    </lineage>
</organism>
<dbReference type="InterPro" id="IPR018649">
    <property type="entry name" value="SHOCT"/>
</dbReference>
<sequence length="88" mass="9672">MMFWGDHGLSGWGWVGMVTGMVLFWGFLLALVVVLVRSLNRSAGQAQGPRPSPEQLLGERFARGEIDEEEYRRRLAALTGSDRGGPAP</sequence>
<feature type="domain" description="SHOCT" evidence="2">
    <location>
        <begin position="53"/>
        <end position="78"/>
    </location>
</feature>